<dbReference type="InterPro" id="IPR011006">
    <property type="entry name" value="CheY-like_superfamily"/>
</dbReference>
<keyword evidence="5" id="KW-0418">Kinase</keyword>
<dbReference type="InterPro" id="IPR005467">
    <property type="entry name" value="His_kinase_dom"/>
</dbReference>
<dbReference type="InterPro" id="IPR003594">
    <property type="entry name" value="HATPase_dom"/>
</dbReference>
<evidence type="ECO:0000313" key="11">
    <source>
        <dbReference type="EMBL" id="MEQ2369715.1"/>
    </source>
</evidence>
<dbReference type="PROSITE" id="PS50109">
    <property type="entry name" value="HIS_KIN"/>
    <property type="match status" value="1"/>
</dbReference>
<comment type="function">
    <text evidence="7">May play the central regulatory role in sporulation. It may be an element of the effector pathway responsible for the activation of sporulation genes in response to nutritional stress. Spo0A may act in concert with spo0H (a sigma factor) to control the expression of some genes that are critical to the sporulation process.</text>
</comment>
<feature type="modified residue" description="4-aspartylphosphate" evidence="8">
    <location>
        <position position="325"/>
    </location>
</feature>
<dbReference type="SUPFAM" id="SSF52172">
    <property type="entry name" value="CheY-like"/>
    <property type="match status" value="1"/>
</dbReference>
<evidence type="ECO:0000256" key="5">
    <source>
        <dbReference type="ARBA" id="ARBA00022777"/>
    </source>
</evidence>
<dbReference type="CDD" id="cd17546">
    <property type="entry name" value="REC_hyHK_CKI1_RcsC-like"/>
    <property type="match status" value="1"/>
</dbReference>
<evidence type="ECO:0000256" key="7">
    <source>
        <dbReference type="ARBA" id="ARBA00024867"/>
    </source>
</evidence>
<evidence type="ECO:0000259" key="10">
    <source>
        <dbReference type="PROSITE" id="PS50110"/>
    </source>
</evidence>
<name>A0ABV1BD72_9FIRM</name>
<organism evidence="11 12">
    <name type="scientific">Blautia aquisgranensis</name>
    <dbReference type="NCBI Taxonomy" id="3133153"/>
    <lineage>
        <taxon>Bacteria</taxon>
        <taxon>Bacillati</taxon>
        <taxon>Bacillota</taxon>
        <taxon>Clostridia</taxon>
        <taxon>Lachnospirales</taxon>
        <taxon>Lachnospiraceae</taxon>
        <taxon>Blautia</taxon>
    </lineage>
</organism>
<dbReference type="SUPFAM" id="SSF55874">
    <property type="entry name" value="ATPase domain of HSP90 chaperone/DNA topoisomerase II/histidine kinase"/>
    <property type="match status" value="1"/>
</dbReference>
<dbReference type="Pfam" id="PF00072">
    <property type="entry name" value="Response_reg"/>
    <property type="match status" value="1"/>
</dbReference>
<comment type="catalytic activity">
    <reaction evidence="1">
        <text>ATP + protein L-histidine = ADP + protein N-phospho-L-histidine.</text>
        <dbReference type="EC" id="2.7.13.3"/>
    </reaction>
</comment>
<evidence type="ECO:0000256" key="1">
    <source>
        <dbReference type="ARBA" id="ARBA00000085"/>
    </source>
</evidence>
<keyword evidence="12" id="KW-1185">Reference proteome</keyword>
<keyword evidence="11" id="KW-0547">Nucleotide-binding</keyword>
<sequence>MNRIGVLEDTIAMKEIISSVWPNAETVLMTGTEQCVQGIMNEKIDGALLMSYTAQKLARDDTQNRFSVDIVSGSTLGIKMRINSELDDALENITTEGNYPLTMINSILDVNQLEHGHIELIHKPFNPEECMKDSMEILLPLAEKKEQRLAFSADIGGKIEVTLEALPDNRYRFTCTDNGIGMTPEYLQHICEDYSRAEDSQISATEGTGLGMSVVKGFTELMRGTLQVESELGKGSTFIVEIPFDEPSIRERELVMSPKEEQDQVSEEFKGKKVLLVEDNALNAEIAMELLQSIGLSVELAENGKIAVEKFEQSEINEYFAVFMDMQMPVMNGIEATKRIRASRRADKNVLKRIYIKDRQSMP</sequence>
<accession>A0ABV1BD72</accession>
<evidence type="ECO:0000256" key="8">
    <source>
        <dbReference type="PROSITE-ProRule" id="PRU00169"/>
    </source>
</evidence>
<dbReference type="GO" id="GO:0005524">
    <property type="term" value="F:ATP binding"/>
    <property type="evidence" value="ECO:0007669"/>
    <property type="project" value="UniProtKB-KW"/>
</dbReference>
<feature type="domain" description="Histidine kinase" evidence="9">
    <location>
        <begin position="157"/>
        <end position="246"/>
    </location>
</feature>
<gene>
    <name evidence="11" type="ORF">WMO28_01935</name>
</gene>
<dbReference type="Proteomes" id="UP001473063">
    <property type="component" value="Unassembled WGS sequence"/>
</dbReference>
<reference evidence="11 12" key="1">
    <citation type="submission" date="2024-03" db="EMBL/GenBank/DDBJ databases">
        <title>Human intestinal bacterial collection.</title>
        <authorList>
            <person name="Pauvert C."/>
            <person name="Hitch T.C.A."/>
            <person name="Clavel T."/>
        </authorList>
    </citation>
    <scope>NUCLEOTIDE SEQUENCE [LARGE SCALE GENOMIC DNA]</scope>
    <source>
        <strain evidence="11 12">CLA-JM-H16</strain>
    </source>
</reference>
<dbReference type="Gene3D" id="3.40.50.2300">
    <property type="match status" value="1"/>
</dbReference>
<dbReference type="RefSeq" id="WP_349055895.1">
    <property type="nucleotide sequence ID" value="NZ_JBBMEJ010000001.1"/>
</dbReference>
<protein>
    <recommendedName>
        <fullName evidence="3">Stage 0 sporulation protein A homolog</fullName>
        <ecNumber evidence="2">2.7.13.3</ecNumber>
    </recommendedName>
</protein>
<dbReference type="PROSITE" id="PS50110">
    <property type="entry name" value="RESPONSE_REGULATORY"/>
    <property type="match status" value="1"/>
</dbReference>
<keyword evidence="8" id="KW-0597">Phosphoprotein</keyword>
<comment type="caution">
    <text evidence="11">The sequence shown here is derived from an EMBL/GenBank/DDBJ whole genome shotgun (WGS) entry which is preliminary data.</text>
</comment>
<dbReference type="InterPro" id="IPR001789">
    <property type="entry name" value="Sig_transdc_resp-reg_receiver"/>
</dbReference>
<dbReference type="SMART" id="SM00387">
    <property type="entry name" value="HATPase_c"/>
    <property type="match status" value="1"/>
</dbReference>
<evidence type="ECO:0000256" key="6">
    <source>
        <dbReference type="ARBA" id="ARBA00023012"/>
    </source>
</evidence>
<dbReference type="PANTHER" id="PTHR43047">
    <property type="entry name" value="TWO-COMPONENT HISTIDINE PROTEIN KINASE"/>
    <property type="match status" value="1"/>
</dbReference>
<evidence type="ECO:0000256" key="3">
    <source>
        <dbReference type="ARBA" id="ARBA00018672"/>
    </source>
</evidence>
<dbReference type="EMBL" id="JBBMEJ010000001">
    <property type="protein sequence ID" value="MEQ2369715.1"/>
    <property type="molecule type" value="Genomic_DNA"/>
</dbReference>
<dbReference type="Pfam" id="PF02518">
    <property type="entry name" value="HATPase_c"/>
    <property type="match status" value="1"/>
</dbReference>
<evidence type="ECO:0000256" key="4">
    <source>
        <dbReference type="ARBA" id="ARBA00022679"/>
    </source>
</evidence>
<evidence type="ECO:0000313" key="12">
    <source>
        <dbReference type="Proteomes" id="UP001473063"/>
    </source>
</evidence>
<dbReference type="PRINTS" id="PR00344">
    <property type="entry name" value="BCTRLSENSOR"/>
</dbReference>
<evidence type="ECO:0000259" key="9">
    <source>
        <dbReference type="PROSITE" id="PS50109"/>
    </source>
</evidence>
<keyword evidence="11" id="KW-0067">ATP-binding</keyword>
<feature type="domain" description="Response regulatory" evidence="10">
    <location>
        <begin position="273"/>
        <end position="363"/>
    </location>
</feature>
<dbReference type="InterPro" id="IPR036890">
    <property type="entry name" value="HATPase_C_sf"/>
</dbReference>
<evidence type="ECO:0000256" key="2">
    <source>
        <dbReference type="ARBA" id="ARBA00012438"/>
    </source>
</evidence>
<proteinExistence type="predicted"/>
<dbReference type="EC" id="2.7.13.3" evidence="2"/>
<dbReference type="InterPro" id="IPR004358">
    <property type="entry name" value="Sig_transdc_His_kin-like_C"/>
</dbReference>
<keyword evidence="6" id="KW-0902">Two-component regulatory system</keyword>
<keyword evidence="4" id="KW-0808">Transferase</keyword>
<dbReference type="PANTHER" id="PTHR43047:SF72">
    <property type="entry name" value="OSMOSENSING HISTIDINE PROTEIN KINASE SLN1"/>
    <property type="match status" value="1"/>
</dbReference>
<dbReference type="Gene3D" id="3.30.565.10">
    <property type="entry name" value="Histidine kinase-like ATPase, C-terminal domain"/>
    <property type="match status" value="1"/>
</dbReference>